<dbReference type="Pfam" id="PF13459">
    <property type="entry name" value="Fer4_15"/>
    <property type="match status" value="1"/>
</dbReference>
<comment type="subunit">
    <text evidence="13">Composed of 13 different subunits. Subunits NuoCD, E, F, and G constitute the peripheral sector of the complex.</text>
</comment>
<reference evidence="20" key="1">
    <citation type="journal article" date="2019" name="J. Bacteriol.">
        <title>A Mutagenic Screen Identifies a TonB-Dependent Receptor Required for the Lanthanide Metal Switch in the Type I Methanotroph 'Methylotuvimicrobium buryatense' 5GB1C.</title>
        <authorList>
            <person name="Groom J.D."/>
            <person name="Ford S.M."/>
            <person name="Pesesky M.W."/>
            <person name="Lidstrom M.E."/>
        </authorList>
    </citation>
    <scope>NUCLEOTIDE SEQUENCE [LARGE SCALE GENOMIC DNA]</scope>
    <source>
        <strain evidence="20">5GB1C</strain>
    </source>
</reference>
<dbReference type="EMBL" id="CP035467">
    <property type="protein sequence ID" value="QCW82307.1"/>
    <property type="molecule type" value="Genomic_DNA"/>
</dbReference>
<dbReference type="SUPFAM" id="SSF54862">
    <property type="entry name" value="4Fe-4S ferredoxins"/>
    <property type="match status" value="1"/>
</dbReference>
<evidence type="ECO:0000256" key="9">
    <source>
        <dbReference type="ARBA" id="ARBA00023004"/>
    </source>
</evidence>
<dbReference type="SUPFAM" id="SSF54292">
    <property type="entry name" value="2Fe-2S ferredoxin-like"/>
    <property type="match status" value="1"/>
</dbReference>
<evidence type="ECO:0000256" key="13">
    <source>
        <dbReference type="ARBA" id="ARBA00026021"/>
    </source>
</evidence>
<keyword evidence="9" id="KW-0408">Iron</keyword>
<evidence type="ECO:0000313" key="20">
    <source>
        <dbReference type="Proteomes" id="UP000305881"/>
    </source>
</evidence>
<evidence type="ECO:0000256" key="8">
    <source>
        <dbReference type="ARBA" id="ARBA00022967"/>
    </source>
</evidence>
<dbReference type="GO" id="GO:0051539">
    <property type="term" value="F:4 iron, 4 sulfur cluster binding"/>
    <property type="evidence" value="ECO:0007669"/>
    <property type="project" value="UniProtKB-KW"/>
</dbReference>
<keyword evidence="7" id="KW-0479">Metal-binding</keyword>
<dbReference type="InterPro" id="IPR019574">
    <property type="entry name" value="NADH_UbQ_OxRdtase_Gsu_4Fe4S-bd"/>
</dbReference>
<comment type="cofactor">
    <cofactor evidence="16">
        <name>[2Fe-2S] cluster</name>
        <dbReference type="ChEBI" id="CHEBI:190135"/>
    </cofactor>
</comment>
<dbReference type="PROSITE" id="PS51839">
    <property type="entry name" value="4FE4S_HC3"/>
    <property type="match status" value="1"/>
</dbReference>
<keyword evidence="6" id="KW-0001">2Fe-2S</keyword>
<dbReference type="InterPro" id="IPR001041">
    <property type="entry name" value="2Fe-2S_ferredoxin-type"/>
</dbReference>
<dbReference type="KEGG" id="mbur:EQU24_08685"/>
<keyword evidence="11" id="KW-0520">NAD</keyword>
<dbReference type="FunFam" id="3.10.20.740:FF:000004">
    <property type="entry name" value="NADH-quinone oxidoreductase"/>
    <property type="match status" value="1"/>
</dbReference>
<keyword evidence="10" id="KW-0411">Iron-sulfur</keyword>
<keyword evidence="8" id="KW-1278">Translocase</keyword>
<dbReference type="SMART" id="SM00929">
    <property type="entry name" value="NADH-G_4Fe-4S_3"/>
    <property type="match status" value="1"/>
</dbReference>
<name>A0A4P9UMC3_METBY</name>
<dbReference type="Gene3D" id="3.30.70.20">
    <property type="match status" value="1"/>
</dbReference>
<evidence type="ECO:0000256" key="10">
    <source>
        <dbReference type="ARBA" id="ARBA00023014"/>
    </source>
</evidence>
<evidence type="ECO:0000256" key="5">
    <source>
        <dbReference type="ARBA" id="ARBA00022485"/>
    </source>
</evidence>
<dbReference type="GO" id="GO:0016491">
    <property type="term" value="F:oxidoreductase activity"/>
    <property type="evidence" value="ECO:0007669"/>
    <property type="project" value="InterPro"/>
</dbReference>
<protein>
    <recommendedName>
        <fullName evidence="4">NADH-quinone oxidoreductase subunit G</fullName>
    </recommendedName>
    <alternativeName>
        <fullName evidence="14">NADH dehydrogenase I subunit G</fullName>
    </alternativeName>
    <alternativeName>
        <fullName evidence="15">NDH-1 subunit G</fullName>
    </alternativeName>
</protein>
<evidence type="ECO:0000256" key="2">
    <source>
        <dbReference type="ARBA" id="ARBA00004370"/>
    </source>
</evidence>
<evidence type="ECO:0000256" key="16">
    <source>
        <dbReference type="ARBA" id="ARBA00034078"/>
    </source>
</evidence>
<comment type="cofactor">
    <cofactor evidence="1">
        <name>[4Fe-4S] cluster</name>
        <dbReference type="ChEBI" id="CHEBI:49883"/>
    </cofactor>
</comment>
<dbReference type="GO" id="GO:0046872">
    <property type="term" value="F:metal ion binding"/>
    <property type="evidence" value="ECO:0007669"/>
    <property type="project" value="UniProtKB-KW"/>
</dbReference>
<dbReference type="GO" id="GO:0008137">
    <property type="term" value="F:NADH dehydrogenase (ubiquinone) activity"/>
    <property type="evidence" value="ECO:0007669"/>
    <property type="project" value="InterPro"/>
</dbReference>
<dbReference type="Gene3D" id="3.10.20.740">
    <property type="match status" value="1"/>
</dbReference>
<evidence type="ECO:0000256" key="3">
    <source>
        <dbReference type="ARBA" id="ARBA00005404"/>
    </source>
</evidence>
<dbReference type="InterPro" id="IPR000283">
    <property type="entry name" value="NADH_UbQ_OxRdtase_75kDa_su_CS"/>
</dbReference>
<evidence type="ECO:0000259" key="17">
    <source>
        <dbReference type="PROSITE" id="PS51085"/>
    </source>
</evidence>
<evidence type="ECO:0000256" key="7">
    <source>
        <dbReference type="ARBA" id="ARBA00022723"/>
    </source>
</evidence>
<evidence type="ECO:0000256" key="6">
    <source>
        <dbReference type="ARBA" id="ARBA00022714"/>
    </source>
</evidence>
<dbReference type="AlphaFoldDB" id="A0A4P9UMC3"/>
<comment type="similarity">
    <text evidence="3">Belongs to the complex I 75 kDa subunit family.</text>
</comment>
<dbReference type="STRING" id="675511.GCA_000341735_01290"/>
<dbReference type="OrthoDB" id="9810782at2"/>
<evidence type="ECO:0000256" key="12">
    <source>
        <dbReference type="ARBA" id="ARBA00023136"/>
    </source>
</evidence>
<evidence type="ECO:0000256" key="11">
    <source>
        <dbReference type="ARBA" id="ARBA00023027"/>
    </source>
</evidence>
<gene>
    <name evidence="19" type="ORF">EQU24_08685</name>
</gene>
<keyword evidence="5" id="KW-0004">4Fe-4S</keyword>
<evidence type="ECO:0000256" key="4">
    <source>
        <dbReference type="ARBA" id="ARBA00019902"/>
    </source>
</evidence>
<feature type="domain" description="2Fe-2S ferredoxin-type" evidence="17">
    <location>
        <begin position="1"/>
        <end position="79"/>
    </location>
</feature>
<dbReference type="InterPro" id="IPR036010">
    <property type="entry name" value="2Fe-2S_ferredoxin-like_sf"/>
</dbReference>
<evidence type="ECO:0000256" key="1">
    <source>
        <dbReference type="ARBA" id="ARBA00001966"/>
    </source>
</evidence>
<evidence type="ECO:0000256" key="15">
    <source>
        <dbReference type="ARBA" id="ARBA00032783"/>
    </source>
</evidence>
<dbReference type="CDD" id="cd00207">
    <property type="entry name" value="fer2"/>
    <property type="match status" value="1"/>
</dbReference>
<dbReference type="GO" id="GO:0016020">
    <property type="term" value="C:membrane"/>
    <property type="evidence" value="ECO:0007669"/>
    <property type="project" value="UniProtKB-SubCell"/>
</dbReference>
<dbReference type="Pfam" id="PF10588">
    <property type="entry name" value="NADH-G_4Fe-4S_3"/>
    <property type="match status" value="1"/>
</dbReference>
<evidence type="ECO:0000256" key="14">
    <source>
        <dbReference type="ARBA" id="ARBA00031577"/>
    </source>
</evidence>
<dbReference type="GO" id="GO:0042773">
    <property type="term" value="P:ATP synthesis coupled electron transport"/>
    <property type="evidence" value="ECO:0007669"/>
    <property type="project" value="InterPro"/>
</dbReference>
<dbReference type="RefSeq" id="WP_017839863.1">
    <property type="nucleotide sequence ID" value="NZ_CP035467.1"/>
</dbReference>
<accession>A0A4P9UMC3</accession>
<dbReference type="Proteomes" id="UP000305881">
    <property type="component" value="Chromosome"/>
</dbReference>
<dbReference type="GO" id="GO:0051537">
    <property type="term" value="F:2 iron, 2 sulfur cluster binding"/>
    <property type="evidence" value="ECO:0007669"/>
    <property type="project" value="UniProtKB-KW"/>
</dbReference>
<keyword evidence="20" id="KW-1185">Reference proteome</keyword>
<sequence length="238" mass="26340">MSKTFTLDGKPIPFEDGQTIMQAATAAGVYIPHLCHHPEFTPHGSCKLCNVNVNGRNCSACTFPATEGQDVLSETTEINQDRQKITQMLFVEGNHFCPSCEKSGNCQLQGVAYHLNMLDNHFPHFYAERKMDASHPDVMIDHNRCIFCTLCVRASQQADSKDVFAISGRGINKHLIVNSESGQLKDSDIDAGDRAAHICPTGAILIKRTGYTVPIGQRIYDHKQIDQVSLETEHESHG</sequence>
<feature type="domain" description="4Fe-4S His(Cys)3-ligated-type" evidence="18">
    <location>
        <begin position="77"/>
        <end position="116"/>
    </location>
</feature>
<dbReference type="PROSITE" id="PS51085">
    <property type="entry name" value="2FE2S_FER_2"/>
    <property type="match status" value="1"/>
</dbReference>
<evidence type="ECO:0000313" key="19">
    <source>
        <dbReference type="EMBL" id="QCW82307.1"/>
    </source>
</evidence>
<dbReference type="Pfam" id="PF13510">
    <property type="entry name" value="Fer2_4"/>
    <property type="match status" value="1"/>
</dbReference>
<dbReference type="InterPro" id="IPR016214">
    <property type="entry name" value="NAD-red_Hydgase_HoxS_gsu"/>
</dbReference>
<dbReference type="PIRSF" id="PIRSF000309">
    <property type="entry name" value="NAD_red_hyd_HoxU"/>
    <property type="match status" value="1"/>
</dbReference>
<keyword evidence="12" id="KW-0472">Membrane</keyword>
<evidence type="ECO:0000259" key="18">
    <source>
        <dbReference type="PROSITE" id="PS51839"/>
    </source>
</evidence>
<proteinExistence type="inferred from homology"/>
<dbReference type="PROSITE" id="PS00642">
    <property type="entry name" value="COMPLEX1_75K_2"/>
    <property type="match status" value="1"/>
</dbReference>
<organism evidence="19 20">
    <name type="scientific">Methylotuvimicrobium buryatense</name>
    <name type="common">Methylomicrobium buryatense</name>
    <dbReference type="NCBI Taxonomy" id="95641"/>
    <lineage>
        <taxon>Bacteria</taxon>
        <taxon>Pseudomonadati</taxon>
        <taxon>Pseudomonadota</taxon>
        <taxon>Gammaproteobacteria</taxon>
        <taxon>Methylococcales</taxon>
        <taxon>Methylococcaceae</taxon>
        <taxon>Methylotuvimicrobium</taxon>
    </lineage>
</organism>
<comment type="subcellular location">
    <subcellularLocation>
        <location evidence="2">Membrane</location>
    </subcellularLocation>
</comment>